<evidence type="ECO:0000313" key="2">
    <source>
        <dbReference type="EMBL" id="GGJ90999.1"/>
    </source>
</evidence>
<evidence type="ECO:0000313" key="3">
    <source>
        <dbReference type="Proteomes" id="UP000636956"/>
    </source>
</evidence>
<evidence type="ECO:0000256" key="1">
    <source>
        <dbReference type="SAM" id="MobiDB-lite"/>
    </source>
</evidence>
<gene>
    <name evidence="2" type="ORF">GCM10011372_31810</name>
</gene>
<dbReference type="Proteomes" id="UP000636956">
    <property type="component" value="Unassembled WGS sequence"/>
</dbReference>
<reference evidence="2" key="1">
    <citation type="journal article" date="2014" name="Int. J. Syst. Evol. Microbiol.">
        <title>Complete genome sequence of Corynebacterium casei LMG S-19264T (=DSM 44701T), isolated from a smear-ripened cheese.</title>
        <authorList>
            <consortium name="US DOE Joint Genome Institute (JGI-PGF)"/>
            <person name="Walter F."/>
            <person name="Albersmeier A."/>
            <person name="Kalinowski J."/>
            <person name="Ruckert C."/>
        </authorList>
    </citation>
    <scope>NUCLEOTIDE SEQUENCE</scope>
    <source>
        <strain evidence="2">CGMCC 1.8984</strain>
    </source>
</reference>
<comment type="caution">
    <text evidence="2">The sequence shown here is derived from an EMBL/GenBank/DDBJ whole genome shotgun (WGS) entry which is preliminary data.</text>
</comment>
<keyword evidence="3" id="KW-1185">Reference proteome</keyword>
<protein>
    <submittedName>
        <fullName evidence="2">Uncharacterized protein</fullName>
    </submittedName>
</protein>
<accession>A0A917PTC0</accession>
<dbReference type="EMBL" id="BMMD01000023">
    <property type="protein sequence ID" value="GGJ90999.1"/>
    <property type="molecule type" value="Genomic_DNA"/>
</dbReference>
<sequence>MSQCRDAAIFTPHLDFDEDDLPPPGNDACYCFDAIADHWPQVAHPEINRHLMRRPIFGDGSCSRCSIDQGADHTTIDGGGAPSSTMMGLNIDRERSAPVGDIGNRNSHP</sequence>
<dbReference type="AlphaFoldDB" id="A0A917PTC0"/>
<organism evidence="2 3">
    <name type="scientific">Agromyces bauzanensis</name>
    <dbReference type="NCBI Taxonomy" id="1308924"/>
    <lineage>
        <taxon>Bacteria</taxon>
        <taxon>Bacillati</taxon>
        <taxon>Actinomycetota</taxon>
        <taxon>Actinomycetes</taxon>
        <taxon>Micrococcales</taxon>
        <taxon>Microbacteriaceae</taxon>
        <taxon>Agromyces</taxon>
    </lineage>
</organism>
<feature type="region of interest" description="Disordered" evidence="1">
    <location>
        <begin position="71"/>
        <end position="109"/>
    </location>
</feature>
<reference evidence="2" key="2">
    <citation type="submission" date="2020-09" db="EMBL/GenBank/DDBJ databases">
        <authorList>
            <person name="Sun Q."/>
            <person name="Zhou Y."/>
        </authorList>
    </citation>
    <scope>NUCLEOTIDE SEQUENCE</scope>
    <source>
        <strain evidence="2">CGMCC 1.8984</strain>
    </source>
</reference>
<proteinExistence type="predicted"/>
<name>A0A917PTC0_9MICO</name>